<organism evidence="1 2">
    <name type="scientific">Flavobacterium silvaticum</name>
    <dbReference type="NCBI Taxonomy" id="1852020"/>
    <lineage>
        <taxon>Bacteria</taxon>
        <taxon>Pseudomonadati</taxon>
        <taxon>Bacteroidota</taxon>
        <taxon>Flavobacteriia</taxon>
        <taxon>Flavobacteriales</taxon>
        <taxon>Flavobacteriaceae</taxon>
        <taxon>Flavobacterium</taxon>
    </lineage>
</organism>
<dbReference type="RefSeq" id="WP_169525461.1">
    <property type="nucleotide sequence ID" value="NZ_JAAMPU010000091.1"/>
</dbReference>
<accession>A0A972JGY4</accession>
<reference evidence="1" key="1">
    <citation type="submission" date="2020-02" db="EMBL/GenBank/DDBJ databases">
        <title>Flavobacterium sp. genome.</title>
        <authorList>
            <person name="Jung H.S."/>
            <person name="Baek J.H."/>
            <person name="Jeon C.O."/>
        </authorList>
    </citation>
    <scope>NUCLEOTIDE SEQUENCE</scope>
    <source>
        <strain evidence="1">SE-s28</strain>
    </source>
</reference>
<name>A0A972JGY4_9FLAO</name>
<evidence type="ECO:0000313" key="1">
    <source>
        <dbReference type="EMBL" id="NMH26548.1"/>
    </source>
</evidence>
<proteinExistence type="predicted"/>
<protein>
    <submittedName>
        <fullName evidence="1">Uncharacterized protein</fullName>
    </submittedName>
</protein>
<dbReference type="EMBL" id="JAAMPU010000091">
    <property type="protein sequence ID" value="NMH26548.1"/>
    <property type="molecule type" value="Genomic_DNA"/>
</dbReference>
<comment type="caution">
    <text evidence="1">The sequence shown here is derived from an EMBL/GenBank/DDBJ whole genome shotgun (WGS) entry which is preliminary data.</text>
</comment>
<keyword evidence="2" id="KW-1185">Reference proteome</keyword>
<dbReference type="Proteomes" id="UP000712080">
    <property type="component" value="Unassembled WGS sequence"/>
</dbReference>
<sequence length="222" mass="26465">MKKTLVIIFVFIYSMILAQYNTDFEHLTKDSDTVFWLNHRTQRFGFSKNKQADRSFKIQTTCFSLEISKLEDFVNGSIEFYVEEIKDFQDSSRKVFKQRINLDSRDINSIFEIIDSTEINSIPSDKFISNWYHGFDGVTYILEYESKNIHSFKKYWAPSAQNFLSEAIQIQNFIDKVNSIIEIQKLRNIFDRSIPFQNWTCNGIIVSRILTKKEWKELQRKK</sequence>
<evidence type="ECO:0000313" key="2">
    <source>
        <dbReference type="Proteomes" id="UP000712080"/>
    </source>
</evidence>
<dbReference type="AlphaFoldDB" id="A0A972JGY4"/>
<gene>
    <name evidence="1" type="ORF">G6047_00760</name>
</gene>